<dbReference type="GO" id="GO:0005829">
    <property type="term" value="C:cytosol"/>
    <property type="evidence" value="ECO:0007669"/>
    <property type="project" value="TreeGrafter"/>
</dbReference>
<gene>
    <name evidence="2" type="ORF">METZ01_LOCUS332612</name>
</gene>
<dbReference type="InterPro" id="IPR045079">
    <property type="entry name" value="Oxoprolinase-like"/>
</dbReference>
<protein>
    <recommendedName>
        <fullName evidence="1">Hydantoinase/oxoprolinase N-terminal domain-containing protein</fullName>
    </recommendedName>
</protein>
<evidence type="ECO:0000313" key="2">
    <source>
        <dbReference type="EMBL" id="SVC79758.1"/>
    </source>
</evidence>
<dbReference type="AlphaFoldDB" id="A0A382Q486"/>
<dbReference type="GO" id="GO:0017168">
    <property type="term" value="F:5-oxoprolinase (ATP-hydrolyzing) activity"/>
    <property type="evidence" value="ECO:0007669"/>
    <property type="project" value="TreeGrafter"/>
</dbReference>
<proteinExistence type="predicted"/>
<dbReference type="EMBL" id="UINC01111493">
    <property type="protein sequence ID" value="SVC79758.1"/>
    <property type="molecule type" value="Genomic_DNA"/>
</dbReference>
<dbReference type="SUPFAM" id="SSF53067">
    <property type="entry name" value="Actin-like ATPase domain"/>
    <property type="match status" value="1"/>
</dbReference>
<name>A0A382Q486_9ZZZZ</name>
<dbReference type="InterPro" id="IPR043129">
    <property type="entry name" value="ATPase_NBD"/>
</dbReference>
<organism evidence="2">
    <name type="scientific">marine metagenome</name>
    <dbReference type="NCBI Taxonomy" id="408172"/>
    <lineage>
        <taxon>unclassified sequences</taxon>
        <taxon>metagenomes</taxon>
        <taxon>ecological metagenomes</taxon>
    </lineage>
</organism>
<feature type="domain" description="Hydantoinase/oxoprolinase N-terminal" evidence="1">
    <location>
        <begin position="8"/>
        <end position="185"/>
    </location>
</feature>
<sequence>VSTTPEFRVGVDIGGTFTDIVFLAPDGTLLTRKVSSTVDNYAKAIATSLAEIFSTTNIRPENIGELLHGTTVASNAILEMAGARTGLITTEGFRDVLELRTLRMPRLYDISWEKPEPLVPRYLRKGVRERIDARGNVEQPIDCEQVARVVDELLQSGVETIAVCLINSFAYPGHEQLIGKIIEEKAPGFPYCLSVNVLPEIKEYERTSTTVINAYLLPVVSKYLNSLIS</sequence>
<feature type="non-terminal residue" evidence="2">
    <location>
        <position position="1"/>
    </location>
</feature>
<dbReference type="PANTHER" id="PTHR11365">
    <property type="entry name" value="5-OXOPROLINASE RELATED"/>
    <property type="match status" value="1"/>
</dbReference>
<feature type="non-terminal residue" evidence="2">
    <location>
        <position position="229"/>
    </location>
</feature>
<dbReference type="InterPro" id="IPR008040">
    <property type="entry name" value="Hydant_A_N"/>
</dbReference>
<accession>A0A382Q486</accession>
<reference evidence="2" key="1">
    <citation type="submission" date="2018-05" db="EMBL/GenBank/DDBJ databases">
        <authorList>
            <person name="Lanie J.A."/>
            <person name="Ng W.-L."/>
            <person name="Kazmierczak K.M."/>
            <person name="Andrzejewski T.M."/>
            <person name="Davidsen T.M."/>
            <person name="Wayne K.J."/>
            <person name="Tettelin H."/>
            <person name="Glass J.I."/>
            <person name="Rusch D."/>
            <person name="Podicherti R."/>
            <person name="Tsui H.-C.T."/>
            <person name="Winkler M.E."/>
        </authorList>
    </citation>
    <scope>NUCLEOTIDE SEQUENCE</scope>
</reference>
<evidence type="ECO:0000259" key="1">
    <source>
        <dbReference type="Pfam" id="PF05378"/>
    </source>
</evidence>
<dbReference type="PANTHER" id="PTHR11365:SF23">
    <property type="entry name" value="HYPOTHETICAL 5-OXOPROLINASE (EUROFUNG)-RELATED"/>
    <property type="match status" value="1"/>
</dbReference>
<dbReference type="Pfam" id="PF05378">
    <property type="entry name" value="Hydant_A_N"/>
    <property type="match status" value="1"/>
</dbReference>
<dbReference type="GO" id="GO:0006749">
    <property type="term" value="P:glutathione metabolic process"/>
    <property type="evidence" value="ECO:0007669"/>
    <property type="project" value="TreeGrafter"/>
</dbReference>